<comment type="similarity">
    <text evidence="1 5">Belongs to the FliD family.</text>
</comment>
<feature type="domain" description="Flagellar hook-associated protein 2 N-terminal" evidence="7">
    <location>
        <begin position="11"/>
        <end position="110"/>
    </location>
</feature>
<keyword evidence="9" id="KW-0966">Cell projection</keyword>
<dbReference type="GO" id="GO:0005576">
    <property type="term" value="C:extracellular region"/>
    <property type="evidence" value="ECO:0007669"/>
    <property type="project" value="UniProtKB-SubCell"/>
</dbReference>
<evidence type="ECO:0000256" key="1">
    <source>
        <dbReference type="ARBA" id="ARBA00009764"/>
    </source>
</evidence>
<dbReference type="PATRIC" id="fig|570277.3.peg.2471"/>
<keyword evidence="3" id="KW-0175">Coiled coil</keyword>
<dbReference type="Pfam" id="PF07196">
    <property type="entry name" value="Flagellin_IN"/>
    <property type="match status" value="1"/>
</dbReference>
<dbReference type="PANTHER" id="PTHR30288:SF0">
    <property type="entry name" value="FLAGELLAR HOOK-ASSOCIATED PROTEIN 2"/>
    <property type="match status" value="1"/>
</dbReference>
<keyword evidence="5" id="KW-0964">Secreted</keyword>
<dbReference type="InterPro" id="IPR003481">
    <property type="entry name" value="FliD_N"/>
</dbReference>
<dbReference type="GO" id="GO:0009421">
    <property type="term" value="C:bacterial-type flagellum filament cap"/>
    <property type="evidence" value="ECO:0007669"/>
    <property type="project" value="InterPro"/>
</dbReference>
<evidence type="ECO:0000256" key="6">
    <source>
        <dbReference type="SAM" id="MobiDB-lite"/>
    </source>
</evidence>
<organism evidence="9 10">
    <name type="scientific">Endozoicomonas montiporae CL-33</name>
    <dbReference type="NCBI Taxonomy" id="570277"/>
    <lineage>
        <taxon>Bacteria</taxon>
        <taxon>Pseudomonadati</taxon>
        <taxon>Pseudomonadota</taxon>
        <taxon>Gammaproteobacteria</taxon>
        <taxon>Oceanospirillales</taxon>
        <taxon>Endozoicomonadaceae</taxon>
        <taxon>Endozoicomonas</taxon>
    </lineage>
</organism>
<comment type="function">
    <text evidence="5">Required for morphogenesis and for the elongation of the flagellar filament by facilitating polymerization of the flagellin monomers at the tip of growing filament. Forms a capping structure, which prevents flagellin subunits (transported through the central channel of the flagellum) from leaking out without polymerization at the distal end.</text>
</comment>
<evidence type="ECO:0000256" key="3">
    <source>
        <dbReference type="ARBA" id="ARBA00023054"/>
    </source>
</evidence>
<dbReference type="STRING" id="570277.EZMO1_2300"/>
<dbReference type="OrthoDB" id="5980200at2"/>
<dbReference type="Pfam" id="PF02465">
    <property type="entry name" value="FliD_N"/>
    <property type="match status" value="1"/>
</dbReference>
<comment type="subunit">
    <text evidence="2 5">Homopentamer.</text>
</comment>
<evidence type="ECO:0000256" key="2">
    <source>
        <dbReference type="ARBA" id="ARBA00011255"/>
    </source>
</evidence>
<dbReference type="KEGG" id="emp:EZMO1_2300"/>
<evidence type="ECO:0000256" key="5">
    <source>
        <dbReference type="RuleBase" id="RU362066"/>
    </source>
</evidence>
<evidence type="ECO:0000313" key="9">
    <source>
        <dbReference type="EMBL" id="AMO56400.1"/>
    </source>
</evidence>
<dbReference type="GO" id="GO:0009424">
    <property type="term" value="C:bacterial-type flagellum hook"/>
    <property type="evidence" value="ECO:0007669"/>
    <property type="project" value="UniProtKB-UniRule"/>
</dbReference>
<comment type="subcellular location">
    <subcellularLocation>
        <location evidence="5">Secreted</location>
    </subcellularLocation>
    <subcellularLocation>
        <location evidence="5">Bacterial flagellum</location>
    </subcellularLocation>
</comment>
<feature type="compositionally biased region" description="Acidic residues" evidence="6">
    <location>
        <begin position="383"/>
        <end position="396"/>
    </location>
</feature>
<name>A0A142BCC4_9GAMM</name>
<dbReference type="AlphaFoldDB" id="A0A142BCC4"/>
<dbReference type="Pfam" id="PF07195">
    <property type="entry name" value="FliD_C"/>
    <property type="match status" value="1"/>
</dbReference>
<dbReference type="GO" id="GO:0071973">
    <property type="term" value="P:bacterial-type flagellum-dependent cell motility"/>
    <property type="evidence" value="ECO:0007669"/>
    <property type="project" value="TreeGrafter"/>
</dbReference>
<dbReference type="EMBL" id="CP013251">
    <property type="protein sequence ID" value="AMO56400.1"/>
    <property type="molecule type" value="Genomic_DNA"/>
</dbReference>
<sequence length="466" mass="51404">MSGISMGGMGTGLDIYGMATQMATLQITPKATQLTRREGAINEEIAALNELTSSLNSFYNSLNRYSDVTRFGSVSVSMSEDDEKYAGISVDETAITNTYTLQVNELAQQHKVEWFSVDATGDNAGEVPEGMEGEYTLEVNGEAFNVAIEAGDNIADIAERINSDSANPGITASLLSDGEKSYLTLTSDETGLDNAIKIYHPDSDMPIKVETLQPAQDAEFFIDGKRMSSSTNRVEDAIPGVTLDLKSTNDEAFTFEIRSDTSKMTSSARAIVDSFNDVLSTLDSLGSRSMDEDGNVTRGPLAGDPMINGIRNELRHVQQMTFDGPYPNLASIGVMTNRNGDLEVDTEVLQDALDDDPKAVTEMFLEVVEEWQDVSTKYIGRPEEEESEGDEDDEDYVPPPSNDDKYIPKDGLIDARVETLERNLRAVESEWEVVETRYESIYQRYLNEFIAMDLAVAQMQNSMFTF</sequence>
<evidence type="ECO:0000259" key="7">
    <source>
        <dbReference type="Pfam" id="PF02465"/>
    </source>
</evidence>
<feature type="domain" description="Flagellar hook-associated protein 2 C-terminal" evidence="8">
    <location>
        <begin position="215"/>
        <end position="461"/>
    </location>
</feature>
<evidence type="ECO:0000256" key="4">
    <source>
        <dbReference type="ARBA" id="ARBA00023143"/>
    </source>
</evidence>
<dbReference type="InterPro" id="IPR040026">
    <property type="entry name" value="FliD"/>
</dbReference>
<dbReference type="PANTHER" id="PTHR30288">
    <property type="entry name" value="FLAGELLAR CAP/ASSEMBLY PROTEIN FLID"/>
    <property type="match status" value="1"/>
</dbReference>
<keyword evidence="4 5" id="KW-0975">Bacterial flagellum</keyword>
<evidence type="ECO:0000313" key="10">
    <source>
        <dbReference type="Proteomes" id="UP000071065"/>
    </source>
</evidence>
<proteinExistence type="inferred from homology"/>
<reference evidence="9 10" key="1">
    <citation type="journal article" date="2016" name="Front. Microbiol.">
        <title>Genomic Insight into the Host-Endosymbiont Relationship of Endozoicomonas montiporae CL-33(T) with its Coral Host.</title>
        <authorList>
            <person name="Ding J.-Y."/>
            <person name="Shiu J.-H."/>
            <person name="Chen W.-M."/>
            <person name="Chiang Y.-R."/>
            <person name="Tang S.-L."/>
        </authorList>
    </citation>
    <scope>NUCLEOTIDE SEQUENCE [LARGE SCALE GENOMIC DNA]</scope>
    <source>
        <strain evidence="9 10">CL-33</strain>
    </source>
</reference>
<protein>
    <recommendedName>
        <fullName evidence="5">Flagellar hook-associated protein 2</fullName>
        <shortName evidence="5">HAP2</shortName>
    </recommendedName>
    <alternativeName>
        <fullName evidence="5">Flagellar cap protein</fullName>
    </alternativeName>
</protein>
<feature type="region of interest" description="Disordered" evidence="6">
    <location>
        <begin position="375"/>
        <end position="408"/>
    </location>
</feature>
<evidence type="ECO:0000259" key="8">
    <source>
        <dbReference type="Pfam" id="PF07195"/>
    </source>
</evidence>
<dbReference type="InterPro" id="IPR010810">
    <property type="entry name" value="Flagellin_hook_IN_motif"/>
</dbReference>
<accession>A0A142BCC4</accession>
<dbReference type="RefSeq" id="WP_082211674.1">
    <property type="nucleotide sequence ID" value="NZ_CP013251.1"/>
</dbReference>
<dbReference type="GO" id="GO:0007155">
    <property type="term" value="P:cell adhesion"/>
    <property type="evidence" value="ECO:0007669"/>
    <property type="project" value="InterPro"/>
</dbReference>
<dbReference type="Proteomes" id="UP000071065">
    <property type="component" value="Chromosome"/>
</dbReference>
<keyword evidence="9" id="KW-0969">Cilium</keyword>
<keyword evidence="9" id="KW-0282">Flagellum</keyword>
<dbReference type="InterPro" id="IPR010809">
    <property type="entry name" value="FliD_C"/>
</dbReference>
<gene>
    <name evidence="9" type="primary">fliD</name>
    <name evidence="9" type="ORF">EZMO1_2300</name>
</gene>